<accession>A0ABX5VQ12</accession>
<protein>
    <submittedName>
        <fullName evidence="2">HAD family hydrolase</fullName>
    </submittedName>
</protein>
<evidence type="ECO:0000256" key="1">
    <source>
        <dbReference type="SAM" id="MobiDB-lite"/>
    </source>
</evidence>
<reference evidence="2 3" key="1">
    <citation type="submission" date="2019-05" db="EMBL/GenBank/DDBJ databases">
        <title>Georgenia *** sp. nov., and Georgenia *** sp. nov., isolated from the intestinal contents of plateau pika (Ochotona curzoniae) in the Qinghai-Tibet plateau of China.</title>
        <authorList>
            <person name="Tian Z."/>
        </authorList>
    </citation>
    <scope>NUCLEOTIDE SEQUENCE [LARGE SCALE GENOMIC DNA]</scope>
    <source>
        <strain evidence="2 3">Z294</strain>
    </source>
</reference>
<proteinExistence type="predicted"/>
<organism evidence="2 3">
    <name type="scientific">Georgenia wutianyii</name>
    <dbReference type="NCBI Taxonomy" id="2585135"/>
    <lineage>
        <taxon>Bacteria</taxon>
        <taxon>Bacillati</taxon>
        <taxon>Actinomycetota</taxon>
        <taxon>Actinomycetes</taxon>
        <taxon>Micrococcales</taxon>
        <taxon>Bogoriellaceae</taxon>
        <taxon>Georgenia</taxon>
    </lineage>
</organism>
<dbReference type="InterPro" id="IPR023214">
    <property type="entry name" value="HAD_sf"/>
</dbReference>
<dbReference type="Pfam" id="PF08282">
    <property type="entry name" value="Hydrolase_3"/>
    <property type="match status" value="1"/>
</dbReference>
<dbReference type="PANTHER" id="PTHR10000">
    <property type="entry name" value="PHOSPHOSERINE PHOSPHATASE"/>
    <property type="match status" value="1"/>
</dbReference>
<feature type="compositionally biased region" description="Basic and acidic residues" evidence="1">
    <location>
        <begin position="81"/>
        <end position="98"/>
    </location>
</feature>
<keyword evidence="2" id="KW-0378">Hydrolase</keyword>
<dbReference type="Gene3D" id="3.30.1240.10">
    <property type="match status" value="1"/>
</dbReference>
<dbReference type="NCBIfam" id="TIGR01484">
    <property type="entry name" value="HAD-SF-IIB"/>
    <property type="match status" value="1"/>
</dbReference>
<feature type="region of interest" description="Disordered" evidence="1">
    <location>
        <begin position="63"/>
        <end position="136"/>
    </location>
</feature>
<dbReference type="EMBL" id="CP040899">
    <property type="protein sequence ID" value="QDB79911.1"/>
    <property type="molecule type" value="Genomic_DNA"/>
</dbReference>
<evidence type="ECO:0000313" key="3">
    <source>
        <dbReference type="Proteomes" id="UP000313948"/>
    </source>
</evidence>
<feature type="compositionally biased region" description="Basic residues" evidence="1">
    <location>
        <begin position="100"/>
        <end position="115"/>
    </location>
</feature>
<evidence type="ECO:0000313" key="2">
    <source>
        <dbReference type="EMBL" id="QDB79911.1"/>
    </source>
</evidence>
<dbReference type="Proteomes" id="UP000313948">
    <property type="component" value="Chromosome"/>
</dbReference>
<dbReference type="PANTHER" id="PTHR10000:SF8">
    <property type="entry name" value="HAD SUPERFAMILY HYDROLASE-LIKE, TYPE 3"/>
    <property type="match status" value="1"/>
</dbReference>
<dbReference type="GO" id="GO:0016787">
    <property type="term" value="F:hydrolase activity"/>
    <property type="evidence" value="ECO:0007669"/>
    <property type="project" value="UniProtKB-KW"/>
</dbReference>
<dbReference type="InterPro" id="IPR036412">
    <property type="entry name" value="HAD-like_sf"/>
</dbReference>
<dbReference type="SUPFAM" id="SSF56784">
    <property type="entry name" value="HAD-like"/>
    <property type="match status" value="1"/>
</dbReference>
<gene>
    <name evidence="2" type="ORF">FE251_11395</name>
</gene>
<keyword evidence="3" id="KW-1185">Reference proteome</keyword>
<sequence length="435" mass="46338">MDATSPAASWDVLSARARRAPASEPVEQPAPAPLVLLVADLAGLVEVGERLRRRDHLLTDRAPAQDLDRRRHDEDGGDEERDQHECPHHVVRGGEQRVHTGGKHGLRLGKTRRACGHSPPEDRGQLRHGRRRNVGQSLTVEPRSAVKPWPEIVPRLVASDIDGTIVPHGGTVSPRTRAALQRYVEHGIEVVLVTGRPPRWLPPVVEATGLTGPVIAANGAMVVDAGSLEPIEVRAIPPEHLGEAVERFTAAFPDAVFAVETPGELLVGPGFAQAPARGRREGLTPEGPPVTEAASLGELLDVADVIKILVRSPASDPDEMLATGRAEAGHVVSVTRSGVARPLLELGPVGVTKASTLAEHARARGIDRADVVAFGDMPNDVEMLRWAGHGFAMHDGHHEARAAAPYLAPPVEEDGVAQVLETFLAARPLSPVVEG</sequence>
<dbReference type="InterPro" id="IPR006379">
    <property type="entry name" value="HAD-SF_hydro_IIB"/>
</dbReference>
<name>A0ABX5VQ12_9MICO</name>
<dbReference type="Gene3D" id="3.40.50.1000">
    <property type="entry name" value="HAD superfamily/HAD-like"/>
    <property type="match status" value="1"/>
</dbReference>